<dbReference type="Proteomes" id="UP000287969">
    <property type="component" value="Chromosome"/>
</dbReference>
<keyword evidence="4" id="KW-1185">Reference proteome</keyword>
<evidence type="ECO:0000259" key="2">
    <source>
        <dbReference type="Pfam" id="PF02517"/>
    </source>
</evidence>
<dbReference type="InterPro" id="IPR052710">
    <property type="entry name" value="CAAX_protease"/>
</dbReference>
<reference evidence="4" key="1">
    <citation type="submission" date="2019-01" db="EMBL/GenBank/DDBJ databases">
        <title>Draft genomes of a novel of Sporanaerobacter strains.</title>
        <authorList>
            <person name="Ma S."/>
        </authorList>
    </citation>
    <scope>NUCLEOTIDE SEQUENCE [LARGE SCALE GENOMIC DNA]</scope>
    <source>
        <strain evidence="4">NJN-17</strain>
    </source>
</reference>
<keyword evidence="1" id="KW-0472">Membrane</keyword>
<proteinExistence type="predicted"/>
<dbReference type="Pfam" id="PF02517">
    <property type="entry name" value="Rce1-like"/>
    <property type="match status" value="1"/>
</dbReference>
<dbReference type="EMBL" id="CP035282">
    <property type="protein sequence ID" value="QAT62358.1"/>
    <property type="molecule type" value="Genomic_DNA"/>
</dbReference>
<evidence type="ECO:0000256" key="1">
    <source>
        <dbReference type="SAM" id="Phobius"/>
    </source>
</evidence>
<dbReference type="KEGG" id="spoa:EQM13_12705"/>
<dbReference type="GO" id="GO:0080120">
    <property type="term" value="P:CAAX-box protein maturation"/>
    <property type="evidence" value="ECO:0007669"/>
    <property type="project" value="UniProtKB-ARBA"/>
</dbReference>
<feature type="transmembrane region" description="Helical" evidence="1">
    <location>
        <begin position="101"/>
        <end position="117"/>
    </location>
</feature>
<dbReference type="RefSeq" id="WP_128752891.1">
    <property type="nucleotide sequence ID" value="NZ_CP035282.1"/>
</dbReference>
<gene>
    <name evidence="3" type="ORF">EQM13_12705</name>
</gene>
<keyword evidence="3" id="KW-0378">Hydrolase</keyword>
<feature type="domain" description="CAAX prenyl protease 2/Lysostaphin resistance protein A-like" evidence="2">
    <location>
        <begin position="2"/>
        <end position="85"/>
    </location>
</feature>
<feature type="transmembrane region" description="Helical" evidence="1">
    <location>
        <begin position="28"/>
        <end position="46"/>
    </location>
</feature>
<organism evidence="3 4">
    <name type="scientific">Acidilutibacter cellobiosedens</name>
    <dbReference type="NCBI Taxonomy" id="2507161"/>
    <lineage>
        <taxon>Bacteria</taxon>
        <taxon>Bacillati</taxon>
        <taxon>Bacillota</taxon>
        <taxon>Tissierellia</taxon>
        <taxon>Tissierellales</taxon>
        <taxon>Acidilutibacteraceae</taxon>
        <taxon>Acidilutibacter</taxon>
    </lineage>
</organism>
<dbReference type="GO" id="GO:0006508">
    <property type="term" value="P:proteolysis"/>
    <property type="evidence" value="ECO:0007669"/>
    <property type="project" value="UniProtKB-KW"/>
</dbReference>
<evidence type="ECO:0000313" key="4">
    <source>
        <dbReference type="Proteomes" id="UP000287969"/>
    </source>
</evidence>
<dbReference type="GO" id="GO:0004175">
    <property type="term" value="F:endopeptidase activity"/>
    <property type="evidence" value="ECO:0007669"/>
    <property type="project" value="UniProtKB-ARBA"/>
</dbReference>
<keyword evidence="1" id="KW-0812">Transmembrane</keyword>
<dbReference type="PANTHER" id="PTHR36435:SF1">
    <property type="entry name" value="CAAX AMINO TERMINAL PROTEASE FAMILY PROTEIN"/>
    <property type="match status" value="1"/>
</dbReference>
<dbReference type="OrthoDB" id="9782250at2"/>
<evidence type="ECO:0000313" key="3">
    <source>
        <dbReference type="EMBL" id="QAT62358.1"/>
    </source>
</evidence>
<dbReference type="PANTHER" id="PTHR36435">
    <property type="entry name" value="SLR1288 PROTEIN"/>
    <property type="match status" value="1"/>
</dbReference>
<dbReference type="InterPro" id="IPR003675">
    <property type="entry name" value="Rce1/LyrA-like_dom"/>
</dbReference>
<keyword evidence="3" id="KW-0645">Protease</keyword>
<keyword evidence="1" id="KW-1133">Transmembrane helix</keyword>
<feature type="transmembrane region" description="Helical" evidence="1">
    <location>
        <begin position="53"/>
        <end position="69"/>
    </location>
</feature>
<dbReference type="AlphaFoldDB" id="A0A410QEU2"/>
<keyword evidence="3" id="KW-0482">Metalloprotease</keyword>
<sequence>MFVILAGIIGPIVQEVVCRHFVPKCLYGNYSMVGVIFMQAVIFGVGHMNIIESIYAFMGGVLFMVLVLWTDNLYPAVICHMAANLYSLVVSHFLHKYGVDLKMFLAVSMIPLLIIAYKNRKYDALDKNNPYWS</sequence>
<protein>
    <submittedName>
        <fullName evidence="3">CPBP family intramembrane metalloprotease</fullName>
    </submittedName>
</protein>
<accession>A0A410QEU2</accession>
<dbReference type="GO" id="GO:0008237">
    <property type="term" value="F:metallopeptidase activity"/>
    <property type="evidence" value="ECO:0007669"/>
    <property type="project" value="UniProtKB-KW"/>
</dbReference>
<name>A0A410QEU2_9FIRM</name>